<evidence type="ECO:0000256" key="4">
    <source>
        <dbReference type="ARBA" id="ARBA00022927"/>
    </source>
</evidence>
<keyword evidence="3" id="KW-0813">Transport</keyword>
<protein>
    <recommendedName>
        <fullName evidence="5">Armadillo repeat-containing domain-containing protein</fullName>
    </recommendedName>
</protein>
<reference evidence="6 7" key="1">
    <citation type="journal article" date="2006" name="Nature">
        <title>Global trends of whole-genome duplications revealed by the ciliate Paramecium tetraurelia.</title>
        <authorList>
            <consortium name="Genoscope"/>
            <person name="Aury J.-M."/>
            <person name="Jaillon O."/>
            <person name="Duret L."/>
            <person name="Noel B."/>
            <person name="Jubin C."/>
            <person name="Porcel B.M."/>
            <person name="Segurens B."/>
            <person name="Daubin V."/>
            <person name="Anthouard V."/>
            <person name="Aiach N."/>
            <person name="Arnaiz O."/>
            <person name="Billaut A."/>
            <person name="Beisson J."/>
            <person name="Blanc I."/>
            <person name="Bouhouche K."/>
            <person name="Camara F."/>
            <person name="Duharcourt S."/>
            <person name="Guigo R."/>
            <person name="Gogendeau D."/>
            <person name="Katinka M."/>
            <person name="Keller A.-M."/>
            <person name="Kissmehl R."/>
            <person name="Klotz C."/>
            <person name="Koll F."/>
            <person name="Le Moue A."/>
            <person name="Lepere C."/>
            <person name="Malinsky S."/>
            <person name="Nowacki M."/>
            <person name="Nowak J.K."/>
            <person name="Plattner H."/>
            <person name="Poulain J."/>
            <person name="Ruiz F."/>
            <person name="Serrano V."/>
            <person name="Zagulski M."/>
            <person name="Dessen P."/>
            <person name="Betermier M."/>
            <person name="Weissenbach J."/>
            <person name="Scarpelli C."/>
            <person name="Schachter V."/>
            <person name="Sperling L."/>
            <person name="Meyer E."/>
            <person name="Cohen J."/>
            <person name="Wincker P."/>
        </authorList>
    </citation>
    <scope>NUCLEOTIDE SEQUENCE [LARGE SCALE GENOMIC DNA]</scope>
    <source>
        <strain evidence="6 7">Stock d4-2</strain>
    </source>
</reference>
<evidence type="ECO:0000256" key="2">
    <source>
        <dbReference type="ARBA" id="ARBA00010553"/>
    </source>
</evidence>
<dbReference type="Proteomes" id="UP000000600">
    <property type="component" value="Unassembled WGS sequence"/>
</dbReference>
<sequence>MSIHNQEGQFQTINNLELDQGLSEEIEASKLLLPNTIPKQVVDQFLEIIESHQFMQVSANDVLNIKLESEDIISLYVELFILKKYLTKYNLEEYEDHDMNILNAQILIPKLIHLIKTNEIPLIQYDVLWILGNIATFQAFDKLIIQNDGIDIILQYLNSTYQQIQLQANWTLGNIATEGELQQVCRDQVRQKGGVESILRLLSKLKDPKTIEQCIWSLTNICSDGITHLKEETVKEIILQLCNFINNYDDEIIIQTCLVFLCEIIPSTYEKSLYIVQSNIVPKLLRLVVNQKRKISIKSFEFLYDLFESGGQVCDHILSLKFLDVAETLLKDKNSRIKKMDVLTCCLLLCKGTEKQQKLLIENQMVFQEIFKQVQLKNTNFIQSFVNLTLSKDRDIILVLINNQIISNFTILFEQLQDNELLEKMLKGLENIFSVVKTEIVELNPKQLINNSELNQIKELFYFHKVTSLRVSAEHIIQLLE</sequence>
<dbReference type="SUPFAM" id="SSF48371">
    <property type="entry name" value="ARM repeat"/>
    <property type="match status" value="1"/>
</dbReference>
<dbReference type="HOGENOM" id="CLU_018084_6_1_1"/>
<dbReference type="PANTHER" id="PTHR23316">
    <property type="entry name" value="IMPORTIN ALPHA"/>
    <property type="match status" value="1"/>
</dbReference>
<dbReference type="InterPro" id="IPR016024">
    <property type="entry name" value="ARM-type_fold"/>
</dbReference>
<dbReference type="OMA" id="LQLCNFI"/>
<keyword evidence="4" id="KW-0653">Protein transport</keyword>
<dbReference type="InterPro" id="IPR006911">
    <property type="entry name" value="ARM-rpt_dom"/>
</dbReference>
<name>A0BJZ9_PARTE</name>
<dbReference type="InterPro" id="IPR000225">
    <property type="entry name" value="Armadillo"/>
</dbReference>
<evidence type="ECO:0000256" key="1">
    <source>
        <dbReference type="ARBA" id="ARBA00010394"/>
    </source>
</evidence>
<dbReference type="SMART" id="SM00185">
    <property type="entry name" value="ARM"/>
    <property type="match status" value="4"/>
</dbReference>
<feature type="domain" description="Armadillo repeat-containing" evidence="5">
    <location>
        <begin position="109"/>
        <end position="190"/>
    </location>
</feature>
<dbReference type="GO" id="GO:0061608">
    <property type="term" value="F:nuclear import signal receptor activity"/>
    <property type="evidence" value="ECO:0000318"/>
    <property type="project" value="GO_Central"/>
</dbReference>
<dbReference type="GO" id="GO:0005634">
    <property type="term" value="C:nucleus"/>
    <property type="evidence" value="ECO:0000318"/>
    <property type="project" value="GO_Central"/>
</dbReference>
<dbReference type="Pfam" id="PF04826">
    <property type="entry name" value="Arm_2"/>
    <property type="match status" value="1"/>
</dbReference>
<dbReference type="AlphaFoldDB" id="A0BJZ9"/>
<dbReference type="GO" id="GO:0006607">
    <property type="term" value="P:NLS-bearing protein import into nucleus"/>
    <property type="evidence" value="ECO:0000318"/>
    <property type="project" value="GO_Central"/>
</dbReference>
<dbReference type="RefSeq" id="XP_001426264.1">
    <property type="nucleotide sequence ID" value="XM_001426227.1"/>
</dbReference>
<dbReference type="OrthoDB" id="29145at2759"/>
<evidence type="ECO:0000259" key="5">
    <source>
        <dbReference type="Pfam" id="PF04826"/>
    </source>
</evidence>
<evidence type="ECO:0000256" key="3">
    <source>
        <dbReference type="ARBA" id="ARBA00022448"/>
    </source>
</evidence>
<organism evidence="6 7">
    <name type="scientific">Paramecium tetraurelia</name>
    <dbReference type="NCBI Taxonomy" id="5888"/>
    <lineage>
        <taxon>Eukaryota</taxon>
        <taxon>Sar</taxon>
        <taxon>Alveolata</taxon>
        <taxon>Ciliophora</taxon>
        <taxon>Intramacronucleata</taxon>
        <taxon>Oligohymenophorea</taxon>
        <taxon>Peniculida</taxon>
        <taxon>Parameciidae</taxon>
        <taxon>Paramecium</taxon>
    </lineage>
</organism>
<dbReference type="STRING" id="5888.A0BJZ9"/>
<dbReference type="eggNOG" id="KOG0166">
    <property type="taxonomic scope" value="Eukaryota"/>
</dbReference>
<keyword evidence="7" id="KW-1185">Reference proteome</keyword>
<gene>
    <name evidence="6" type="ORF">GSPATT00029496001</name>
</gene>
<dbReference type="Gene3D" id="1.25.10.10">
    <property type="entry name" value="Leucine-rich Repeat Variant"/>
    <property type="match status" value="1"/>
</dbReference>
<evidence type="ECO:0000313" key="7">
    <source>
        <dbReference type="Proteomes" id="UP000000600"/>
    </source>
</evidence>
<comment type="similarity">
    <text evidence="1">Belongs to the importin alpha family.</text>
</comment>
<dbReference type="EMBL" id="CT867999">
    <property type="protein sequence ID" value="CAK58866.1"/>
    <property type="molecule type" value="Genomic_DNA"/>
</dbReference>
<accession>A0BJZ9</accession>
<dbReference type="GO" id="GO:0008139">
    <property type="term" value="F:nuclear localization sequence binding"/>
    <property type="evidence" value="ECO:0000318"/>
    <property type="project" value="GO_Central"/>
</dbReference>
<dbReference type="InterPro" id="IPR011989">
    <property type="entry name" value="ARM-like"/>
</dbReference>
<dbReference type="GeneID" id="5012048"/>
<proteinExistence type="inferred from homology"/>
<evidence type="ECO:0000313" key="6">
    <source>
        <dbReference type="EMBL" id="CAK58866.1"/>
    </source>
</evidence>
<dbReference type="KEGG" id="ptm:GSPATT00029496001"/>
<dbReference type="InParanoid" id="A0BJZ9"/>
<comment type="similarity">
    <text evidence="2">Belongs to the eutherian X-chromosome-specific Armcx family.</text>
</comment>